<dbReference type="GO" id="GO:0016787">
    <property type="term" value="F:hydrolase activity"/>
    <property type="evidence" value="ECO:0007669"/>
    <property type="project" value="UniProtKB-KW"/>
</dbReference>
<gene>
    <name evidence="4" type="ORF">ACFSXZ_27440</name>
</gene>
<sequence length="666" mass="73921">MTVPDAHKNFATMSSFNAQDVRVYTDIMVSMPDGVSLAADVYLPPLAMSPDELDSWPTLVHRTPYSKSVTEAEFGWARQLAFNGYAVVIQDCRGCFASEGELEFLFPEAEDGRHTIGWVREQVWCNGKVAMFGTSWCGWAQTAVAAAGVEGITTLVPCQSGFDGRTSSVRQGGATELRWIAWAFWHSASNTQIHRNNPHIAAALNFGANRFSDYLRRGALRKGVSDLALVPHYEKWAFKILGDDYTDEQWRSPSVSAAANIEHYIDVPTLLVGSWYDSYARASLELFSALAATKRGPIKIIMGPWTHSGVNKAFSGDTWFGGHAAIDFLSLHLPWYDRWLRGTDNGVDQQPPVTLFVMGGGSGKRGPGGRIDHGGRWRYENEWPLARTELRDFYLHADGALTTTTPAEFEPPTSFEFDPRRPVPTIGGSNSSFADLAELPNDVTDPRSLSILDRRDEVIKGGGYDQREAPGIFGCEAPYLPLSARPDVLVFRTEPLEEDVEVTGPITVSLWVSSSAKDTDFTAKLVDLYPSSETYPRGYALNISDSIIRLRYRNGPDAAESYDPDSIVPVDIELYPTSNLFVKGHRIRLDISSSNFPRFDVNSNTGEPLGTERRRQVAINTVYHDAQRPSRIKLPLIPATAVTDPARMEDHGHVRPPRPWSDLDRS</sequence>
<dbReference type="Pfam" id="PF02129">
    <property type="entry name" value="Peptidase_S15"/>
    <property type="match status" value="1"/>
</dbReference>
<evidence type="ECO:0000256" key="2">
    <source>
        <dbReference type="SAM" id="MobiDB-lite"/>
    </source>
</evidence>
<dbReference type="InterPro" id="IPR029058">
    <property type="entry name" value="AB_hydrolase_fold"/>
</dbReference>
<proteinExistence type="predicted"/>
<protein>
    <submittedName>
        <fullName evidence="4">CocE/NonD family hydrolase</fullName>
    </submittedName>
</protein>
<keyword evidence="1 4" id="KW-0378">Hydrolase</keyword>
<comment type="caution">
    <text evidence="4">The sequence shown here is derived from an EMBL/GenBank/DDBJ whole genome shotgun (WGS) entry which is preliminary data.</text>
</comment>
<dbReference type="Proteomes" id="UP001597417">
    <property type="component" value="Unassembled WGS sequence"/>
</dbReference>
<evidence type="ECO:0000256" key="1">
    <source>
        <dbReference type="ARBA" id="ARBA00022801"/>
    </source>
</evidence>
<dbReference type="RefSeq" id="WP_378268100.1">
    <property type="nucleotide sequence ID" value="NZ_JBHUKR010000016.1"/>
</dbReference>
<dbReference type="Gene3D" id="3.40.50.1820">
    <property type="entry name" value="alpha/beta hydrolase"/>
    <property type="match status" value="1"/>
</dbReference>
<evidence type="ECO:0000313" key="5">
    <source>
        <dbReference type="Proteomes" id="UP001597417"/>
    </source>
</evidence>
<dbReference type="EMBL" id="JBHUKR010000016">
    <property type="protein sequence ID" value="MFD2420069.1"/>
    <property type="molecule type" value="Genomic_DNA"/>
</dbReference>
<dbReference type="SUPFAM" id="SSF53474">
    <property type="entry name" value="alpha/beta-Hydrolases"/>
    <property type="match status" value="1"/>
</dbReference>
<dbReference type="PANTHER" id="PTHR43056:SF10">
    <property type="entry name" value="COCE_NOND FAMILY, PUTATIVE (AFU_ORTHOLOGUE AFUA_7G00600)-RELATED"/>
    <property type="match status" value="1"/>
</dbReference>
<evidence type="ECO:0000259" key="3">
    <source>
        <dbReference type="SMART" id="SM00939"/>
    </source>
</evidence>
<dbReference type="Gene3D" id="1.10.3020.10">
    <property type="entry name" value="alpha-amino acid ester hydrolase ( Helical cap domain)"/>
    <property type="match status" value="1"/>
</dbReference>
<dbReference type="InterPro" id="IPR050585">
    <property type="entry name" value="Xaa-Pro_dipeptidyl-ppase/CocE"/>
</dbReference>
<dbReference type="InterPro" id="IPR005674">
    <property type="entry name" value="CocE/Ser_esterase"/>
</dbReference>
<evidence type="ECO:0000313" key="4">
    <source>
        <dbReference type="EMBL" id="MFD2420069.1"/>
    </source>
</evidence>
<keyword evidence="5" id="KW-1185">Reference proteome</keyword>
<dbReference type="Gene3D" id="2.60.120.260">
    <property type="entry name" value="Galactose-binding domain-like"/>
    <property type="match status" value="1"/>
</dbReference>
<dbReference type="SUPFAM" id="SSF49785">
    <property type="entry name" value="Galactose-binding domain-like"/>
    <property type="match status" value="1"/>
</dbReference>
<name>A0ABW5FYG9_9PSEU</name>
<dbReference type="InterPro" id="IPR008979">
    <property type="entry name" value="Galactose-bd-like_sf"/>
</dbReference>
<dbReference type="InterPro" id="IPR000383">
    <property type="entry name" value="Xaa-Pro-like_dom"/>
</dbReference>
<dbReference type="SMART" id="SM00939">
    <property type="entry name" value="PepX_C"/>
    <property type="match status" value="1"/>
</dbReference>
<dbReference type="NCBIfam" id="TIGR00976">
    <property type="entry name" value="CocE_NonD"/>
    <property type="match status" value="2"/>
</dbReference>
<reference evidence="5" key="1">
    <citation type="journal article" date="2019" name="Int. J. Syst. Evol. Microbiol.">
        <title>The Global Catalogue of Microorganisms (GCM) 10K type strain sequencing project: providing services to taxonomists for standard genome sequencing and annotation.</title>
        <authorList>
            <consortium name="The Broad Institute Genomics Platform"/>
            <consortium name="The Broad Institute Genome Sequencing Center for Infectious Disease"/>
            <person name="Wu L."/>
            <person name="Ma J."/>
        </authorList>
    </citation>
    <scope>NUCLEOTIDE SEQUENCE [LARGE SCALE GENOMIC DNA]</scope>
    <source>
        <strain evidence="5">CGMCC 4.7645</strain>
    </source>
</reference>
<feature type="domain" description="Xaa-Pro dipeptidyl-peptidase C-terminal" evidence="3">
    <location>
        <begin position="333"/>
        <end position="633"/>
    </location>
</feature>
<accession>A0ABW5FYG9</accession>
<organism evidence="4 5">
    <name type="scientific">Amycolatopsis pigmentata</name>
    <dbReference type="NCBI Taxonomy" id="450801"/>
    <lineage>
        <taxon>Bacteria</taxon>
        <taxon>Bacillati</taxon>
        <taxon>Actinomycetota</taxon>
        <taxon>Actinomycetes</taxon>
        <taxon>Pseudonocardiales</taxon>
        <taxon>Pseudonocardiaceae</taxon>
        <taxon>Amycolatopsis</taxon>
    </lineage>
</organism>
<dbReference type="Pfam" id="PF08530">
    <property type="entry name" value="PepX_C"/>
    <property type="match status" value="1"/>
</dbReference>
<dbReference type="PANTHER" id="PTHR43056">
    <property type="entry name" value="PEPTIDASE S9 PROLYL OLIGOPEPTIDASE"/>
    <property type="match status" value="1"/>
</dbReference>
<dbReference type="InterPro" id="IPR013736">
    <property type="entry name" value="Xaa-Pro_dipept_C"/>
</dbReference>
<feature type="region of interest" description="Disordered" evidence="2">
    <location>
        <begin position="643"/>
        <end position="666"/>
    </location>
</feature>